<evidence type="ECO:0000313" key="2">
    <source>
        <dbReference type="Proteomes" id="UP000192746"/>
    </source>
</evidence>
<proteinExistence type="predicted"/>
<accession>A0A1Y1SY20</accession>
<protein>
    <recommendedName>
        <fullName evidence="3">OmpA-like domain-containing protein</fullName>
    </recommendedName>
</protein>
<dbReference type="AlphaFoldDB" id="A0A1Y1SY20"/>
<name>A0A1Y1SY20_9FLAO</name>
<gene>
    <name evidence="1" type="ORF">IIF7_20691</name>
</gene>
<comment type="caution">
    <text evidence="1">The sequence shown here is derived from an EMBL/GenBank/DDBJ whole genome shotgun (WGS) entry which is preliminary data.</text>
</comment>
<keyword evidence="2" id="KW-1185">Reference proteome</keyword>
<sequence length="58" mass="6591">TVNAQKITGYVYNSEGVIPNFKVENTSKKNMAKNRRTRIVVIPNLDKFFAMLDSEGEI</sequence>
<reference evidence="1 2" key="1">
    <citation type="submission" date="2013-04" db="EMBL/GenBank/DDBJ databases">
        <title>Zunongwangia sp. 22II14-10F7 Genome Sequencing.</title>
        <authorList>
            <person name="Lai Q."/>
            <person name="Shao Z."/>
        </authorList>
    </citation>
    <scope>NUCLEOTIDE SEQUENCE [LARGE SCALE GENOMIC DNA]</scope>
    <source>
        <strain evidence="1 2">22II14-10F7</strain>
    </source>
</reference>
<dbReference type="Proteomes" id="UP000192746">
    <property type="component" value="Unassembled WGS sequence"/>
</dbReference>
<feature type="non-terminal residue" evidence="1">
    <location>
        <position position="1"/>
    </location>
</feature>
<dbReference type="STRING" id="1185767.IIF7_20691"/>
<dbReference type="EMBL" id="ARYN01000088">
    <property type="protein sequence ID" value="ORL43462.1"/>
    <property type="molecule type" value="Genomic_DNA"/>
</dbReference>
<evidence type="ECO:0008006" key="3">
    <source>
        <dbReference type="Google" id="ProtNLM"/>
    </source>
</evidence>
<organism evidence="1 2">
    <name type="scientific">Zunongwangia atlantica 22II14-10F7</name>
    <dbReference type="NCBI Taxonomy" id="1185767"/>
    <lineage>
        <taxon>Bacteria</taxon>
        <taxon>Pseudomonadati</taxon>
        <taxon>Bacteroidota</taxon>
        <taxon>Flavobacteriia</taxon>
        <taxon>Flavobacteriales</taxon>
        <taxon>Flavobacteriaceae</taxon>
        <taxon>Zunongwangia</taxon>
    </lineage>
</organism>
<evidence type="ECO:0000313" key="1">
    <source>
        <dbReference type="EMBL" id="ORL43462.1"/>
    </source>
</evidence>